<evidence type="ECO:0000256" key="5">
    <source>
        <dbReference type="ARBA" id="ARBA00022840"/>
    </source>
</evidence>
<dbReference type="InterPro" id="IPR000577">
    <property type="entry name" value="Carb_kinase_FGGY"/>
</dbReference>
<keyword evidence="3 6" id="KW-0547">Nucleotide-binding</keyword>
<feature type="domain" description="Carbohydrate kinase FGGY N-terminal" evidence="7">
    <location>
        <begin position="10"/>
        <end position="250"/>
    </location>
</feature>
<evidence type="ECO:0000259" key="7">
    <source>
        <dbReference type="Pfam" id="PF00370"/>
    </source>
</evidence>
<keyword evidence="6" id="KW-0119">Carbohydrate metabolism</keyword>
<comment type="catalytic activity">
    <reaction evidence="6">
        <text>D-xylulose + ATP = D-xylulose 5-phosphate + ADP + H(+)</text>
        <dbReference type="Rhea" id="RHEA:10964"/>
        <dbReference type="ChEBI" id="CHEBI:15378"/>
        <dbReference type="ChEBI" id="CHEBI:17140"/>
        <dbReference type="ChEBI" id="CHEBI:30616"/>
        <dbReference type="ChEBI" id="CHEBI:57737"/>
        <dbReference type="ChEBI" id="CHEBI:456216"/>
        <dbReference type="EC" id="2.7.1.17"/>
    </reaction>
</comment>
<keyword evidence="6" id="KW-0859">Xylose metabolism</keyword>
<keyword evidence="2 6" id="KW-0808">Transferase</keyword>
<evidence type="ECO:0000256" key="6">
    <source>
        <dbReference type="RuleBase" id="RU364073"/>
    </source>
</evidence>
<dbReference type="SUPFAM" id="SSF53067">
    <property type="entry name" value="Actin-like ATPase domain"/>
    <property type="match status" value="2"/>
</dbReference>
<dbReference type="InterPro" id="IPR006000">
    <property type="entry name" value="Xylulokinase"/>
</dbReference>
<dbReference type="RefSeq" id="WP_167224697.1">
    <property type="nucleotide sequence ID" value="NZ_JAAQPH010000008.1"/>
</dbReference>
<evidence type="ECO:0000259" key="8">
    <source>
        <dbReference type="Pfam" id="PF02782"/>
    </source>
</evidence>
<dbReference type="GO" id="GO:0005997">
    <property type="term" value="P:xylulose metabolic process"/>
    <property type="evidence" value="ECO:0007669"/>
    <property type="project" value="InterPro"/>
</dbReference>
<dbReference type="InterPro" id="IPR018484">
    <property type="entry name" value="FGGY_N"/>
</dbReference>
<protein>
    <recommendedName>
        <fullName evidence="6">Xylulose kinase</fullName>
        <shortName evidence="6">Xylulokinase</shortName>
        <ecNumber evidence="6">2.7.1.17</ecNumber>
    </recommendedName>
</protein>
<keyword evidence="10" id="KW-1185">Reference proteome</keyword>
<dbReference type="Proteomes" id="UP000761264">
    <property type="component" value="Unassembled WGS sequence"/>
</dbReference>
<dbReference type="EC" id="2.7.1.17" evidence="6"/>
<name>A0A967EXJ7_9PROT</name>
<dbReference type="PANTHER" id="PTHR43095">
    <property type="entry name" value="SUGAR KINASE"/>
    <property type="match status" value="1"/>
</dbReference>
<dbReference type="AlphaFoldDB" id="A0A967EXJ7"/>
<evidence type="ECO:0000313" key="10">
    <source>
        <dbReference type="Proteomes" id="UP000761264"/>
    </source>
</evidence>
<dbReference type="EMBL" id="JAAQPH010000008">
    <property type="protein sequence ID" value="NIA69259.1"/>
    <property type="molecule type" value="Genomic_DNA"/>
</dbReference>
<evidence type="ECO:0000256" key="1">
    <source>
        <dbReference type="ARBA" id="ARBA00009156"/>
    </source>
</evidence>
<evidence type="ECO:0000256" key="2">
    <source>
        <dbReference type="ARBA" id="ARBA00022679"/>
    </source>
</evidence>
<dbReference type="Gene3D" id="3.30.420.40">
    <property type="match status" value="2"/>
</dbReference>
<dbReference type="InterPro" id="IPR043129">
    <property type="entry name" value="ATPase_NBD"/>
</dbReference>
<accession>A0A967EXJ7</accession>
<organism evidence="9 10">
    <name type="scientific">Pelagibius litoralis</name>
    <dbReference type="NCBI Taxonomy" id="374515"/>
    <lineage>
        <taxon>Bacteria</taxon>
        <taxon>Pseudomonadati</taxon>
        <taxon>Pseudomonadota</taxon>
        <taxon>Alphaproteobacteria</taxon>
        <taxon>Rhodospirillales</taxon>
        <taxon>Rhodovibrionaceae</taxon>
        <taxon>Pelagibius</taxon>
    </lineage>
</organism>
<evidence type="ECO:0000256" key="4">
    <source>
        <dbReference type="ARBA" id="ARBA00022777"/>
    </source>
</evidence>
<dbReference type="GO" id="GO:0004856">
    <property type="term" value="F:D-xylulokinase activity"/>
    <property type="evidence" value="ECO:0007669"/>
    <property type="project" value="UniProtKB-EC"/>
</dbReference>
<dbReference type="PIRSF" id="PIRSF000538">
    <property type="entry name" value="GlpK"/>
    <property type="match status" value="1"/>
</dbReference>
<keyword evidence="4 6" id="KW-0418">Kinase</keyword>
<dbReference type="NCBIfam" id="TIGR01312">
    <property type="entry name" value="XylB"/>
    <property type="match status" value="1"/>
</dbReference>
<dbReference type="GO" id="GO:0042732">
    <property type="term" value="P:D-xylose metabolic process"/>
    <property type="evidence" value="ECO:0007669"/>
    <property type="project" value="UniProtKB-KW"/>
</dbReference>
<comment type="caution">
    <text evidence="9">The sequence shown here is derived from an EMBL/GenBank/DDBJ whole genome shotgun (WGS) entry which is preliminary data.</text>
</comment>
<dbReference type="InterPro" id="IPR050406">
    <property type="entry name" value="FGGY_Carb_Kinase"/>
</dbReference>
<feature type="domain" description="Carbohydrate kinase FGGY C-terminal" evidence="8">
    <location>
        <begin position="266"/>
        <end position="449"/>
    </location>
</feature>
<gene>
    <name evidence="6 9" type="primary">xylB</name>
    <name evidence="9" type="ORF">HBA54_11720</name>
</gene>
<evidence type="ECO:0000256" key="3">
    <source>
        <dbReference type="ARBA" id="ARBA00022741"/>
    </source>
</evidence>
<keyword evidence="5 6" id="KW-0067">ATP-binding</keyword>
<dbReference type="GO" id="GO:0005524">
    <property type="term" value="F:ATP binding"/>
    <property type="evidence" value="ECO:0007669"/>
    <property type="project" value="UniProtKB-KW"/>
</dbReference>
<sequence length="505" mass="53518">MNTAANRRVTLGIDLGAGSLKAALVDETGETLGEAAAPIATSAPQPGWSEQDPAGWWSALCAAVPAVIRKAGISAEQIAAVGLSGGAHIAVLEDAAGQVIRPAIMWNDQRSAAEAEELHNRAGDQIIEKGLNRANPTWTLCQLAWLHKHEPEAIERTARLYISKDWLRSRLTGDWTTDYSDALGALMSDVDSRGWSPELCALIGWDMQRLPPVREPSDIAGTVHGEAAAATGLKEGTPVVVGSNDTTVELYGAGAVAPGQGAIKLATAGVVFLTTGKPEVHPPVSCYPHIMPGQWYMASGINACATAHRWVRDTFFSDLPEEGAFAEMDRLAAAVAPGCDGLIFHPYLMGERAPHWDPKLRGDFIGLTLAHNRAHFARACYEGIAFALNDVLQTAKSLSGATFGDMRLLGGGARSATWRQIIADVTGLTVKVPVNGDASFGAALVAAVGAGIFASPAEAVAHCVRIREENTPDPERHAAYARAFALYDEARRGLTDINHRLHDGA</sequence>
<reference evidence="9" key="1">
    <citation type="submission" date="2020-03" db="EMBL/GenBank/DDBJ databases">
        <title>Genome of Pelagibius litoralis DSM 21314T.</title>
        <authorList>
            <person name="Wang G."/>
        </authorList>
    </citation>
    <scope>NUCLEOTIDE SEQUENCE</scope>
    <source>
        <strain evidence="9">DSM 21314</strain>
    </source>
</reference>
<dbReference type="CDD" id="cd07808">
    <property type="entry name" value="ASKHA_NBD_FGGY_EcXK-like"/>
    <property type="match status" value="1"/>
</dbReference>
<dbReference type="InterPro" id="IPR018485">
    <property type="entry name" value="FGGY_C"/>
</dbReference>
<dbReference type="Pfam" id="PF02782">
    <property type="entry name" value="FGGY_C"/>
    <property type="match status" value="1"/>
</dbReference>
<evidence type="ECO:0000313" key="9">
    <source>
        <dbReference type="EMBL" id="NIA69259.1"/>
    </source>
</evidence>
<comment type="similarity">
    <text evidence="1 6">Belongs to the FGGY kinase family.</text>
</comment>
<proteinExistence type="inferred from homology"/>
<dbReference type="Pfam" id="PF00370">
    <property type="entry name" value="FGGY_N"/>
    <property type="match status" value="1"/>
</dbReference>
<dbReference type="PANTHER" id="PTHR43095:SF5">
    <property type="entry name" value="XYLULOSE KINASE"/>
    <property type="match status" value="1"/>
</dbReference>